<reference evidence="2 3" key="1">
    <citation type="submission" date="2018-07" db="EMBL/GenBank/DDBJ databases">
        <title>Diversity of Mesorhizobium strains in Brazil.</title>
        <authorList>
            <person name="Helene L.C.F."/>
            <person name="Dall'Agnol R."/>
            <person name="Delamuta J.R.M."/>
            <person name="Hungria M."/>
        </authorList>
    </citation>
    <scope>NUCLEOTIDE SEQUENCE [LARGE SCALE GENOMIC DNA]</scope>
    <source>
        <strain evidence="2 3">AC99b</strain>
    </source>
</reference>
<feature type="compositionally biased region" description="Basic residues" evidence="1">
    <location>
        <begin position="81"/>
        <end position="90"/>
    </location>
</feature>
<organism evidence="2 3">
    <name type="scientific">Mesorhizobium hawassense</name>
    <dbReference type="NCBI Taxonomy" id="1209954"/>
    <lineage>
        <taxon>Bacteria</taxon>
        <taxon>Pseudomonadati</taxon>
        <taxon>Pseudomonadota</taxon>
        <taxon>Alphaproteobacteria</taxon>
        <taxon>Hyphomicrobiales</taxon>
        <taxon>Phyllobacteriaceae</taxon>
        <taxon>Mesorhizobium</taxon>
    </lineage>
</organism>
<dbReference type="EMBL" id="QMBP01000002">
    <property type="protein sequence ID" value="RAZ92091.1"/>
    <property type="molecule type" value="Genomic_DNA"/>
</dbReference>
<keyword evidence="3" id="KW-1185">Reference proteome</keyword>
<protein>
    <submittedName>
        <fullName evidence="2">Uncharacterized protein</fullName>
    </submittedName>
</protein>
<accession>A0A330HTX7</accession>
<feature type="region of interest" description="Disordered" evidence="1">
    <location>
        <begin position="70"/>
        <end position="90"/>
    </location>
</feature>
<proteinExistence type="predicted"/>
<dbReference type="AlphaFoldDB" id="A0A330HTX7"/>
<sequence>MVVAIPNSGESSIPAARRDARAKTLSLQTLERLTVSWKRRTALSFCLDAIPDGKPCHTFPGIALKPPPLQSGILPASKSANKPKKPKCQRQTREIVLPTASIRHVWS</sequence>
<dbReference type="OrthoDB" id="8404555at2"/>
<evidence type="ECO:0000256" key="1">
    <source>
        <dbReference type="SAM" id="MobiDB-lite"/>
    </source>
</evidence>
<evidence type="ECO:0000313" key="2">
    <source>
        <dbReference type="EMBL" id="RAZ92091.1"/>
    </source>
</evidence>
<name>A0A330HTX7_9HYPH</name>
<comment type="caution">
    <text evidence="2">The sequence shown here is derived from an EMBL/GenBank/DDBJ whole genome shotgun (WGS) entry which is preliminary data.</text>
</comment>
<evidence type="ECO:0000313" key="3">
    <source>
        <dbReference type="Proteomes" id="UP000251558"/>
    </source>
</evidence>
<gene>
    <name evidence="2" type="ORF">DPM33_06510</name>
</gene>
<dbReference type="Proteomes" id="UP000251558">
    <property type="component" value="Unassembled WGS sequence"/>
</dbReference>